<dbReference type="PANTHER" id="PTHR12663">
    <property type="entry name" value="ANDROGEN INDUCED INHIBITOR OF PROLIFERATION AS3 / PDS5-RELATED"/>
    <property type="match status" value="1"/>
</dbReference>
<keyword evidence="3" id="KW-0234">DNA repair</keyword>
<accession>A0A9R1XXN6</accession>
<dbReference type="Proteomes" id="UP000235145">
    <property type="component" value="Unassembled WGS sequence"/>
</dbReference>
<protein>
    <submittedName>
        <fullName evidence="5">Uncharacterized protein</fullName>
    </submittedName>
</protein>
<dbReference type="GO" id="GO:0005634">
    <property type="term" value="C:nucleus"/>
    <property type="evidence" value="ECO:0007669"/>
    <property type="project" value="UniProtKB-SubCell"/>
</dbReference>
<reference evidence="5 6" key="1">
    <citation type="journal article" date="2017" name="Nat. Commun.">
        <title>Genome assembly with in vitro proximity ligation data and whole-genome triplication in lettuce.</title>
        <authorList>
            <person name="Reyes-Chin-Wo S."/>
            <person name="Wang Z."/>
            <person name="Yang X."/>
            <person name="Kozik A."/>
            <person name="Arikit S."/>
            <person name="Song C."/>
            <person name="Xia L."/>
            <person name="Froenicke L."/>
            <person name="Lavelle D.O."/>
            <person name="Truco M.J."/>
            <person name="Xia R."/>
            <person name="Zhu S."/>
            <person name="Xu C."/>
            <person name="Xu H."/>
            <person name="Xu X."/>
            <person name="Cox K."/>
            <person name="Korf I."/>
            <person name="Meyers B.C."/>
            <person name="Michelmore R.W."/>
        </authorList>
    </citation>
    <scope>NUCLEOTIDE SEQUENCE [LARGE SCALE GENOMIC DNA]</scope>
    <source>
        <strain evidence="6">cv. Salinas</strain>
        <tissue evidence="5">Seedlings</tissue>
    </source>
</reference>
<name>A0A9R1XXN6_LACSA</name>
<proteinExistence type="predicted"/>
<evidence type="ECO:0000256" key="3">
    <source>
        <dbReference type="ARBA" id="ARBA00023204"/>
    </source>
</evidence>
<dbReference type="InterPro" id="IPR039776">
    <property type="entry name" value="Pds5"/>
</dbReference>
<comment type="subcellular location">
    <subcellularLocation>
        <location evidence="1">Nucleus</location>
    </subcellularLocation>
</comment>
<dbReference type="PANTHER" id="PTHR12663:SF63">
    <property type="entry name" value="PHOSPHOLIPASE-LIKE PROTEIN-RELATED"/>
    <property type="match status" value="1"/>
</dbReference>
<evidence type="ECO:0000256" key="2">
    <source>
        <dbReference type="ARBA" id="ARBA00022763"/>
    </source>
</evidence>
<dbReference type="Pfam" id="PF20168">
    <property type="entry name" value="PDS5"/>
    <property type="match status" value="1"/>
</dbReference>
<dbReference type="EMBL" id="NBSK02000001">
    <property type="protein sequence ID" value="KAJ0225047.1"/>
    <property type="molecule type" value="Genomic_DNA"/>
</dbReference>
<keyword evidence="6" id="KW-1185">Reference proteome</keyword>
<gene>
    <name evidence="5" type="ORF">LSAT_V11C100013390</name>
</gene>
<evidence type="ECO:0000256" key="4">
    <source>
        <dbReference type="ARBA" id="ARBA00023242"/>
    </source>
</evidence>
<keyword evidence="4" id="KW-0539">Nucleus</keyword>
<dbReference type="GO" id="GO:0007064">
    <property type="term" value="P:mitotic sister chromatid cohesion"/>
    <property type="evidence" value="ECO:0007669"/>
    <property type="project" value="InterPro"/>
</dbReference>
<organism evidence="5 6">
    <name type="scientific">Lactuca sativa</name>
    <name type="common">Garden lettuce</name>
    <dbReference type="NCBI Taxonomy" id="4236"/>
    <lineage>
        <taxon>Eukaryota</taxon>
        <taxon>Viridiplantae</taxon>
        <taxon>Streptophyta</taxon>
        <taxon>Embryophyta</taxon>
        <taxon>Tracheophyta</taxon>
        <taxon>Spermatophyta</taxon>
        <taxon>Magnoliopsida</taxon>
        <taxon>eudicotyledons</taxon>
        <taxon>Gunneridae</taxon>
        <taxon>Pentapetalae</taxon>
        <taxon>asterids</taxon>
        <taxon>campanulids</taxon>
        <taxon>Asterales</taxon>
        <taxon>Asteraceae</taxon>
        <taxon>Cichorioideae</taxon>
        <taxon>Cichorieae</taxon>
        <taxon>Lactucinae</taxon>
        <taxon>Lactuca</taxon>
    </lineage>
</organism>
<sequence length="109" mass="12477">MHPIAEALIAKDLVKHHDMDVNISVVSCICEILRIMAPDPPYNDNQLKDFFELTTMTFEKLSSSSGGCYTRMTKVLKIFRKAKFPLLMLDLKIDKLVVQLFIQFLTVAE</sequence>
<comment type="caution">
    <text evidence="5">The sequence shown here is derived from an EMBL/GenBank/DDBJ whole genome shotgun (WGS) entry which is preliminary data.</text>
</comment>
<dbReference type="AlphaFoldDB" id="A0A9R1XXN6"/>
<evidence type="ECO:0000313" key="6">
    <source>
        <dbReference type="Proteomes" id="UP000235145"/>
    </source>
</evidence>
<evidence type="ECO:0000256" key="1">
    <source>
        <dbReference type="ARBA" id="ARBA00004123"/>
    </source>
</evidence>
<keyword evidence="2" id="KW-0227">DNA damage</keyword>
<evidence type="ECO:0000313" key="5">
    <source>
        <dbReference type="EMBL" id="KAJ0225047.1"/>
    </source>
</evidence>
<dbReference type="GO" id="GO:0006281">
    <property type="term" value="P:DNA repair"/>
    <property type="evidence" value="ECO:0007669"/>
    <property type="project" value="UniProtKB-KW"/>
</dbReference>